<comment type="caution">
    <text evidence="2">The sequence shown here is derived from an EMBL/GenBank/DDBJ whole genome shotgun (WGS) entry which is preliminary data.</text>
</comment>
<dbReference type="AlphaFoldDB" id="A0A1B7YW29"/>
<dbReference type="VEuPathDB" id="FungiDB:CH63R_01429"/>
<feature type="region of interest" description="Disordered" evidence="1">
    <location>
        <begin position="140"/>
        <end position="175"/>
    </location>
</feature>
<proteinExistence type="predicted"/>
<dbReference type="RefSeq" id="XP_018164766.1">
    <property type="nucleotide sequence ID" value="XM_018296404.1"/>
</dbReference>
<accession>A0A1B7YW29</accession>
<reference evidence="3" key="1">
    <citation type="journal article" date="2017" name="BMC Genomics">
        <title>Gapless genome assembly of Colletotrichum higginsianum reveals chromosome structure and association of transposable elements with secondary metabolite gene clusters.</title>
        <authorList>
            <person name="Dallery J.-F."/>
            <person name="Lapalu N."/>
            <person name="Zampounis A."/>
            <person name="Pigne S."/>
            <person name="Luyten I."/>
            <person name="Amselem J."/>
            <person name="Wittenberg A.H.J."/>
            <person name="Zhou S."/>
            <person name="de Queiroz M.V."/>
            <person name="Robin G.P."/>
            <person name="Auger A."/>
            <person name="Hainaut M."/>
            <person name="Henrissat B."/>
            <person name="Kim K.-T."/>
            <person name="Lee Y.-H."/>
            <person name="Lespinet O."/>
            <person name="Schwartz D.C."/>
            <person name="Thon M.R."/>
            <person name="O'Connell R.J."/>
        </authorList>
    </citation>
    <scope>NUCLEOTIDE SEQUENCE [LARGE SCALE GENOMIC DNA]</scope>
    <source>
        <strain evidence="3">IMI 349063</strain>
    </source>
</reference>
<feature type="compositionally biased region" description="Polar residues" evidence="1">
    <location>
        <begin position="164"/>
        <end position="175"/>
    </location>
</feature>
<gene>
    <name evidence="2" type="ORF">CH63R_01429</name>
</gene>
<protein>
    <submittedName>
        <fullName evidence="2">Uncharacterized protein</fullName>
    </submittedName>
</protein>
<evidence type="ECO:0000313" key="3">
    <source>
        <dbReference type="Proteomes" id="UP000092177"/>
    </source>
</evidence>
<dbReference type="OrthoDB" id="10336462at2759"/>
<dbReference type="Proteomes" id="UP000092177">
    <property type="component" value="Chromosome 1"/>
</dbReference>
<evidence type="ECO:0000256" key="1">
    <source>
        <dbReference type="SAM" id="MobiDB-lite"/>
    </source>
</evidence>
<organism evidence="2 3">
    <name type="scientific">Colletotrichum higginsianum (strain IMI 349063)</name>
    <name type="common">Crucifer anthracnose fungus</name>
    <dbReference type="NCBI Taxonomy" id="759273"/>
    <lineage>
        <taxon>Eukaryota</taxon>
        <taxon>Fungi</taxon>
        <taxon>Dikarya</taxon>
        <taxon>Ascomycota</taxon>
        <taxon>Pezizomycotina</taxon>
        <taxon>Sordariomycetes</taxon>
        <taxon>Hypocreomycetidae</taxon>
        <taxon>Glomerellales</taxon>
        <taxon>Glomerellaceae</taxon>
        <taxon>Colletotrichum</taxon>
        <taxon>Colletotrichum destructivum species complex</taxon>
    </lineage>
</organism>
<evidence type="ECO:0000313" key="2">
    <source>
        <dbReference type="EMBL" id="OBR16249.1"/>
    </source>
</evidence>
<dbReference type="KEGG" id="chig:CH63R_01429"/>
<name>A0A1B7YW29_COLHI</name>
<sequence length="347" mass="37584">MVRPSGSKVQLDEPFKVVAALMEWRMAASKLLVKSPTITWRVGSPLYAAGGSSHAPQSPTTSLMTAKVLPLKDSKLSSTPVPTFGAGLNLLTFGSPWYSPKPIHRTAALSPATSSVQLCPHFTPSFPPALVQLPRDYAGYRPEDEASSSPVSGQPQPQLPHPFSSRSGTMSPGQAGTLSGLVVTSAYSPGISTSRDGAQPPQFGDVPALISSWNYAGSMPSVRELIREVDAVFGPPWDRPELEQPADPRAAPGYAHGEYVLWLLRHLVYVERAADGQVVTYYSIGRPAVEWHGVPPATDFEQANEQHEEEVPVEDELAGFLSDVQPEFLLAERWQHPNPQPESPELH</sequence>
<feature type="compositionally biased region" description="Low complexity" evidence="1">
    <location>
        <begin position="147"/>
        <end position="156"/>
    </location>
</feature>
<dbReference type="EMBL" id="LTAN01000001">
    <property type="protein sequence ID" value="OBR16249.1"/>
    <property type="molecule type" value="Genomic_DNA"/>
</dbReference>
<dbReference type="GeneID" id="28860511"/>
<keyword evidence="3" id="KW-1185">Reference proteome</keyword>